<protein>
    <recommendedName>
        <fullName evidence="16">Peptidase M14 domain-containing protein</fullName>
    </recommendedName>
</protein>
<evidence type="ECO:0000256" key="7">
    <source>
        <dbReference type="ARBA" id="ARBA00022723"/>
    </source>
</evidence>
<dbReference type="GO" id="GO:0005576">
    <property type="term" value="C:extracellular region"/>
    <property type="evidence" value="ECO:0007669"/>
    <property type="project" value="UniProtKB-SubCell"/>
</dbReference>
<evidence type="ECO:0000259" key="16">
    <source>
        <dbReference type="PROSITE" id="PS52035"/>
    </source>
</evidence>
<keyword evidence="18" id="KW-1185">Reference proteome</keyword>
<dbReference type="PROSITE" id="PS00132">
    <property type="entry name" value="CARBOXYPEPT_ZN_1"/>
    <property type="match status" value="1"/>
</dbReference>
<organism evidence="17 18">
    <name type="scientific">Cryptolaemus montrouzieri</name>
    <dbReference type="NCBI Taxonomy" id="559131"/>
    <lineage>
        <taxon>Eukaryota</taxon>
        <taxon>Metazoa</taxon>
        <taxon>Ecdysozoa</taxon>
        <taxon>Arthropoda</taxon>
        <taxon>Hexapoda</taxon>
        <taxon>Insecta</taxon>
        <taxon>Pterygota</taxon>
        <taxon>Neoptera</taxon>
        <taxon>Endopterygota</taxon>
        <taxon>Coleoptera</taxon>
        <taxon>Polyphaga</taxon>
        <taxon>Cucujiformia</taxon>
        <taxon>Coccinelloidea</taxon>
        <taxon>Coccinellidae</taxon>
        <taxon>Scymninae</taxon>
        <taxon>Scymnini</taxon>
        <taxon>Cryptolaemus</taxon>
    </lineage>
</organism>
<dbReference type="Pfam" id="PF02244">
    <property type="entry name" value="Propep_M14"/>
    <property type="match status" value="1"/>
</dbReference>
<dbReference type="FunFam" id="3.40.630.10:FF:000040">
    <property type="entry name" value="zinc carboxypeptidase"/>
    <property type="match status" value="1"/>
</dbReference>
<keyword evidence="12" id="KW-1015">Disulfide bond</keyword>
<keyword evidence="8 15" id="KW-0732">Signal</keyword>
<proteinExistence type="inferred from homology"/>
<evidence type="ECO:0000313" key="17">
    <source>
        <dbReference type="EMBL" id="KAL3273900.1"/>
    </source>
</evidence>
<evidence type="ECO:0000256" key="13">
    <source>
        <dbReference type="ARBA" id="ARBA00057299"/>
    </source>
</evidence>
<evidence type="ECO:0000256" key="1">
    <source>
        <dbReference type="ARBA" id="ARBA00001947"/>
    </source>
</evidence>
<dbReference type="SUPFAM" id="SSF54897">
    <property type="entry name" value="Protease propeptides/inhibitors"/>
    <property type="match status" value="1"/>
</dbReference>
<dbReference type="CDD" id="cd03860">
    <property type="entry name" value="M14_CP_A-B_like"/>
    <property type="match status" value="1"/>
</dbReference>
<dbReference type="PANTHER" id="PTHR11705:SF91">
    <property type="entry name" value="FI01817P-RELATED"/>
    <property type="match status" value="1"/>
</dbReference>
<evidence type="ECO:0000256" key="8">
    <source>
        <dbReference type="ARBA" id="ARBA00022729"/>
    </source>
</evidence>
<evidence type="ECO:0000256" key="14">
    <source>
        <dbReference type="PROSITE-ProRule" id="PRU01379"/>
    </source>
</evidence>
<comment type="caution">
    <text evidence="17">The sequence shown here is derived from an EMBL/GenBank/DDBJ whole genome shotgun (WGS) entry which is preliminary data.</text>
</comment>
<comment type="cofactor">
    <cofactor evidence="1">
        <name>Zn(2+)</name>
        <dbReference type="ChEBI" id="CHEBI:29105"/>
    </cofactor>
</comment>
<dbReference type="InterPro" id="IPR003146">
    <property type="entry name" value="M14A_act_pep"/>
</dbReference>
<keyword evidence="5" id="KW-0121">Carboxypeptidase</keyword>
<dbReference type="EMBL" id="JABFTP020000062">
    <property type="protein sequence ID" value="KAL3273900.1"/>
    <property type="molecule type" value="Genomic_DNA"/>
</dbReference>
<dbReference type="SMART" id="SM00631">
    <property type="entry name" value="Zn_pept"/>
    <property type="match status" value="1"/>
</dbReference>
<dbReference type="InterPro" id="IPR000834">
    <property type="entry name" value="Peptidase_M14"/>
</dbReference>
<keyword evidence="9" id="KW-0378">Hydrolase</keyword>
<dbReference type="SUPFAM" id="SSF53187">
    <property type="entry name" value="Zn-dependent exopeptidases"/>
    <property type="match status" value="1"/>
</dbReference>
<keyword evidence="6" id="KW-0645">Protease</keyword>
<dbReference type="GO" id="GO:0004180">
    <property type="term" value="F:carboxypeptidase activity"/>
    <property type="evidence" value="ECO:0007669"/>
    <property type="project" value="UniProtKB-KW"/>
</dbReference>
<evidence type="ECO:0000256" key="10">
    <source>
        <dbReference type="ARBA" id="ARBA00022833"/>
    </source>
</evidence>
<keyword evidence="11" id="KW-0482">Metalloprotease</keyword>
<comment type="similarity">
    <text evidence="3 14">Belongs to the peptidase M14 family.</text>
</comment>
<dbReference type="AlphaFoldDB" id="A0ABD2N581"/>
<evidence type="ECO:0000313" key="18">
    <source>
        <dbReference type="Proteomes" id="UP001516400"/>
    </source>
</evidence>
<comment type="function">
    <text evidence="13">Involved in the digestion of the blood meal.</text>
</comment>
<evidence type="ECO:0000256" key="15">
    <source>
        <dbReference type="SAM" id="SignalP"/>
    </source>
</evidence>
<evidence type="ECO:0000256" key="4">
    <source>
        <dbReference type="ARBA" id="ARBA00022525"/>
    </source>
</evidence>
<dbReference type="GO" id="GO:0006508">
    <property type="term" value="P:proteolysis"/>
    <property type="evidence" value="ECO:0007669"/>
    <property type="project" value="UniProtKB-KW"/>
</dbReference>
<dbReference type="InterPro" id="IPR036990">
    <property type="entry name" value="M14A-like_propep"/>
</dbReference>
<evidence type="ECO:0000256" key="3">
    <source>
        <dbReference type="ARBA" id="ARBA00005988"/>
    </source>
</evidence>
<keyword evidence="10" id="KW-0862">Zinc</keyword>
<dbReference type="Proteomes" id="UP001516400">
    <property type="component" value="Unassembled WGS sequence"/>
</dbReference>
<feature type="domain" description="Peptidase M14" evidence="16">
    <location>
        <begin position="185"/>
        <end position="474"/>
    </location>
</feature>
<dbReference type="PANTHER" id="PTHR11705">
    <property type="entry name" value="PROTEASE FAMILY M14 CARBOXYPEPTIDASE A,B"/>
    <property type="match status" value="1"/>
</dbReference>
<keyword evidence="7" id="KW-0479">Metal-binding</keyword>
<evidence type="ECO:0000256" key="6">
    <source>
        <dbReference type="ARBA" id="ARBA00022670"/>
    </source>
</evidence>
<comment type="subcellular location">
    <subcellularLocation>
        <location evidence="2">Secreted</location>
    </subcellularLocation>
</comment>
<evidence type="ECO:0000256" key="11">
    <source>
        <dbReference type="ARBA" id="ARBA00023049"/>
    </source>
</evidence>
<dbReference type="GO" id="GO:0046872">
    <property type="term" value="F:metal ion binding"/>
    <property type="evidence" value="ECO:0007669"/>
    <property type="project" value="UniProtKB-KW"/>
</dbReference>
<feature type="active site" description="Proton donor/acceptor" evidence="14">
    <location>
        <position position="440"/>
    </location>
</feature>
<reference evidence="17 18" key="1">
    <citation type="journal article" date="2021" name="BMC Biol.">
        <title>Horizontally acquired antibacterial genes associated with adaptive radiation of ladybird beetles.</title>
        <authorList>
            <person name="Li H.S."/>
            <person name="Tang X.F."/>
            <person name="Huang Y.H."/>
            <person name="Xu Z.Y."/>
            <person name="Chen M.L."/>
            <person name="Du X.Y."/>
            <person name="Qiu B.Y."/>
            <person name="Chen P.T."/>
            <person name="Zhang W."/>
            <person name="Slipinski A."/>
            <person name="Escalona H.E."/>
            <person name="Waterhouse R.M."/>
            <person name="Zwick A."/>
            <person name="Pang H."/>
        </authorList>
    </citation>
    <scope>NUCLEOTIDE SEQUENCE [LARGE SCALE GENOMIC DNA]</scope>
    <source>
        <strain evidence="17">SYSU2018</strain>
    </source>
</reference>
<sequence length="474" mass="53234">MWQLPVTIAVVLLSQGIYSRNTGDPGFLPSPSINWMRGVAARMSRNNNNEQTMDEGPFDRVMYNNSQVWKACGTDDKFQQELAKLKNNNMIAMWGGNVTCLDIMVRAPYVKKLNESFGKSKINFEVIIENLQDAIDNENPPVETLELDNRQGKKPSNRMYLGRPKTYRQVEADSVNESHRLSWQAYHRLTDIHGYLDYLGETYPQICSVKTIGSSVQGRPIKMIKISNGRAGNKAIWMDGGIHAREWISPASVTYIINQIVLKYDSDPLLESVDWYITPVLNPDGYEYSHNVDRLWRKNRRGSGFCTGTDLNRNFGHKWGGPGASANPCAETYRGNSAFSEPETTAVRNFISQPNIPWKAYLSFHSYGQYILYPWGFDSSVPADYRELDRVGQKAVAAIQQVGGPRYALGSSGKLLYPATGGSDDWAKGTMGIKYAYTLELRDNGRYGFVLPAHYIQPTAAEAYAAVRAIVSEV</sequence>
<name>A0ABD2N581_9CUCU</name>
<dbReference type="Gene3D" id="3.40.630.10">
    <property type="entry name" value="Zn peptidases"/>
    <property type="match status" value="1"/>
</dbReference>
<gene>
    <name evidence="17" type="ORF">HHI36_015324</name>
</gene>
<dbReference type="Pfam" id="PF00246">
    <property type="entry name" value="Peptidase_M14"/>
    <property type="match status" value="1"/>
</dbReference>
<dbReference type="InterPro" id="IPR057246">
    <property type="entry name" value="CARBOXYPEPT_ZN_1"/>
</dbReference>
<evidence type="ECO:0000256" key="5">
    <source>
        <dbReference type="ARBA" id="ARBA00022645"/>
    </source>
</evidence>
<feature type="signal peptide" evidence="15">
    <location>
        <begin position="1"/>
        <end position="19"/>
    </location>
</feature>
<keyword evidence="4" id="KW-0964">Secreted</keyword>
<evidence type="ECO:0000256" key="9">
    <source>
        <dbReference type="ARBA" id="ARBA00022801"/>
    </source>
</evidence>
<dbReference type="GO" id="GO:0008237">
    <property type="term" value="F:metallopeptidase activity"/>
    <property type="evidence" value="ECO:0007669"/>
    <property type="project" value="UniProtKB-KW"/>
</dbReference>
<accession>A0ABD2N581</accession>
<dbReference type="PROSITE" id="PS52035">
    <property type="entry name" value="PEPTIDASE_M14"/>
    <property type="match status" value="1"/>
</dbReference>
<feature type="chain" id="PRO_5044878674" description="Peptidase M14 domain-containing protein" evidence="15">
    <location>
        <begin position="20"/>
        <end position="474"/>
    </location>
</feature>
<evidence type="ECO:0000256" key="12">
    <source>
        <dbReference type="ARBA" id="ARBA00023157"/>
    </source>
</evidence>
<dbReference type="PRINTS" id="PR00765">
    <property type="entry name" value="CRBOXYPTASEA"/>
</dbReference>
<evidence type="ECO:0000256" key="2">
    <source>
        <dbReference type="ARBA" id="ARBA00004613"/>
    </source>
</evidence>
<dbReference type="Gene3D" id="3.30.70.340">
    <property type="entry name" value="Metallocarboxypeptidase-like"/>
    <property type="match status" value="1"/>
</dbReference>